<gene>
    <name evidence="1" type="ORF">UFOPK3674_00363</name>
</gene>
<proteinExistence type="predicted"/>
<accession>A0A6J7HHM6</accession>
<reference evidence="1" key="1">
    <citation type="submission" date="2020-05" db="EMBL/GenBank/DDBJ databases">
        <authorList>
            <person name="Chiriac C."/>
            <person name="Salcher M."/>
            <person name="Ghai R."/>
            <person name="Kavagutti S V."/>
        </authorList>
    </citation>
    <scope>NUCLEOTIDE SEQUENCE</scope>
</reference>
<organism evidence="1">
    <name type="scientific">freshwater metagenome</name>
    <dbReference type="NCBI Taxonomy" id="449393"/>
    <lineage>
        <taxon>unclassified sequences</taxon>
        <taxon>metagenomes</taxon>
        <taxon>ecological metagenomes</taxon>
    </lineage>
</organism>
<name>A0A6J7HHM6_9ZZZZ</name>
<sequence>MPRSAVALIAALLVLLAVAPMAAADGVFTASNVTTPATGSAFVRTERAGRPLGSLTVAGTISNTVDSGVDVDLWCFKGGTGVSLGRIYASGGTFSATVAVPADIPGWCCLRALPTTASAPAAGCTGPDVFLGGDQEYADAGGVYDFQVLIPGNRQMTFRLSSIGGGGVLRSVGTDAFGSDGSETFAGSAALYPNGYDAAGILIDGHSAVTMMYPPPTALLWGSSLGYAFFTRDAFTIPAGGSAVRRRVVSAVGSLAAAGQLRVLAEDRAVVPVVLARGTASRATAGKVAVTLRLTAAGRRLVRRAGVKAAVTANGTFKAQGTAKTALTLRLRG</sequence>
<dbReference type="AlphaFoldDB" id="A0A6J7HHM6"/>
<evidence type="ECO:0000313" key="1">
    <source>
        <dbReference type="EMBL" id="CAB4918146.1"/>
    </source>
</evidence>
<protein>
    <submittedName>
        <fullName evidence="1">Unannotated protein</fullName>
    </submittedName>
</protein>
<dbReference type="EMBL" id="CAFBMX010000002">
    <property type="protein sequence ID" value="CAB4918146.1"/>
    <property type="molecule type" value="Genomic_DNA"/>
</dbReference>